<keyword evidence="3" id="KW-1185">Reference proteome</keyword>
<reference evidence="3" key="1">
    <citation type="submission" date="2011-07" db="EMBL/GenBank/DDBJ databases">
        <authorList>
            <consortium name="Caenorhabditis brenneri Sequencing and Analysis Consortium"/>
            <person name="Wilson R.K."/>
        </authorList>
    </citation>
    <scope>NUCLEOTIDE SEQUENCE [LARGE SCALE GENOMIC DNA]</scope>
    <source>
        <strain evidence="3">PB2801</strain>
    </source>
</reference>
<evidence type="ECO:0000313" key="3">
    <source>
        <dbReference type="Proteomes" id="UP000008068"/>
    </source>
</evidence>
<gene>
    <name evidence="2" type="ORF">CAEBREN_31625</name>
</gene>
<protein>
    <submittedName>
        <fullName evidence="2">Uncharacterized protein</fullName>
    </submittedName>
</protein>
<dbReference type="HOGENOM" id="CLU_577760_0_0_1"/>
<feature type="region of interest" description="Disordered" evidence="1">
    <location>
        <begin position="254"/>
        <end position="275"/>
    </location>
</feature>
<evidence type="ECO:0000256" key="1">
    <source>
        <dbReference type="SAM" id="MobiDB-lite"/>
    </source>
</evidence>
<dbReference type="FunCoup" id="G0P2D2">
    <property type="interactions" value="1853"/>
</dbReference>
<feature type="compositionally biased region" description="Basic residues" evidence="1">
    <location>
        <begin position="265"/>
        <end position="274"/>
    </location>
</feature>
<dbReference type="OrthoDB" id="20127at2759"/>
<dbReference type="PANTHER" id="PTHR15131">
    <property type="entry name" value="SMALL NUCLEAR RNA ACTIVATING COMPLEX, POLYPEPTIDE 1"/>
    <property type="match status" value="1"/>
</dbReference>
<dbReference type="GO" id="GO:0019185">
    <property type="term" value="C:snRNA-activating protein complex"/>
    <property type="evidence" value="ECO:0007669"/>
    <property type="project" value="TreeGrafter"/>
</dbReference>
<organism evidence="3">
    <name type="scientific">Caenorhabditis brenneri</name>
    <name type="common">Nematode worm</name>
    <dbReference type="NCBI Taxonomy" id="135651"/>
    <lineage>
        <taxon>Eukaryota</taxon>
        <taxon>Metazoa</taxon>
        <taxon>Ecdysozoa</taxon>
        <taxon>Nematoda</taxon>
        <taxon>Chromadorea</taxon>
        <taxon>Rhabditida</taxon>
        <taxon>Rhabditina</taxon>
        <taxon>Rhabditomorpha</taxon>
        <taxon>Rhabditoidea</taxon>
        <taxon>Rhabditidae</taxon>
        <taxon>Peloderinae</taxon>
        <taxon>Caenorhabditis</taxon>
    </lineage>
</organism>
<dbReference type="InParanoid" id="G0P2D2"/>
<feature type="region of interest" description="Disordered" evidence="1">
    <location>
        <begin position="346"/>
        <end position="367"/>
    </location>
</feature>
<dbReference type="InterPro" id="IPR019188">
    <property type="entry name" value="SNAPC1"/>
</dbReference>
<dbReference type="GO" id="GO:0042795">
    <property type="term" value="P:snRNA transcription by RNA polymerase II"/>
    <property type="evidence" value="ECO:0007669"/>
    <property type="project" value="TreeGrafter"/>
</dbReference>
<dbReference type="AlphaFoldDB" id="G0P2D2"/>
<feature type="compositionally biased region" description="Polar residues" evidence="1">
    <location>
        <begin position="349"/>
        <end position="361"/>
    </location>
</feature>
<dbReference type="GO" id="GO:0043565">
    <property type="term" value="F:sequence-specific DNA binding"/>
    <property type="evidence" value="ECO:0007669"/>
    <property type="project" value="TreeGrafter"/>
</dbReference>
<proteinExistence type="predicted"/>
<dbReference type="eggNOG" id="KOG4746">
    <property type="taxonomic scope" value="Eukaryota"/>
</dbReference>
<dbReference type="Pfam" id="PF09808">
    <property type="entry name" value="SNAPC1"/>
    <property type="match status" value="1"/>
</dbReference>
<dbReference type="STRING" id="135651.G0P2D2"/>
<name>G0P2D2_CAEBE</name>
<sequence>MSPAEHIEFSEYLLQNAALYFGKENEIGEVRSLKERIFGVYVVYALYNLQPEDHVCQVPITQVQFDELLSFQKSLAAFKILEPLAAIKNLILKKAFRLTVFQSTYDPVTHKKYLAEEELPNFSRKPIEPFARTKSLLDHNLFGELLCIHKAYTEGKKALGLTNIQMVDKINPVEEIKASLERYQTNFKLTGGHPIEETSTVKVAESAGTSRSALRSRAYAAELKHTRQRRHLDPNMEENFKHLTFGDIAQQCLEESVQKPSTSQRKTKPKRKRKTFDDPIEHIDDDTIAEQVLREEYAARVKPEIPDTTDDIMFGSKIGKQGTSGVAKIRAPKRKNPKLVQIKNESLDEPSTSSNILTLPHNSPEKKPMVRIDVKPRIDPAWAHKMHAWDGQVEAADKQAQKWKNLIKLEEDP</sequence>
<accession>G0P2D2</accession>
<dbReference type="Proteomes" id="UP000008068">
    <property type="component" value="Unassembled WGS sequence"/>
</dbReference>
<dbReference type="PANTHER" id="PTHR15131:SF3">
    <property type="entry name" value="SNRNA-ACTIVATING PROTEIN COMPLEX SUBUNIT 1"/>
    <property type="match status" value="1"/>
</dbReference>
<evidence type="ECO:0000313" key="2">
    <source>
        <dbReference type="EMBL" id="EGT43031.1"/>
    </source>
</evidence>
<dbReference type="GO" id="GO:0042796">
    <property type="term" value="P:snRNA transcription by RNA polymerase III"/>
    <property type="evidence" value="ECO:0007669"/>
    <property type="project" value="TreeGrafter"/>
</dbReference>
<dbReference type="EMBL" id="GL380025">
    <property type="protein sequence ID" value="EGT43031.1"/>
    <property type="molecule type" value="Genomic_DNA"/>
</dbReference>